<evidence type="ECO:0000313" key="2">
    <source>
        <dbReference type="Proteomes" id="UP001302126"/>
    </source>
</evidence>
<reference evidence="1" key="1">
    <citation type="journal article" date="2023" name="Mol. Phylogenet. Evol.">
        <title>Genome-scale phylogeny and comparative genomics of the fungal order Sordariales.</title>
        <authorList>
            <person name="Hensen N."/>
            <person name="Bonometti L."/>
            <person name="Westerberg I."/>
            <person name="Brannstrom I.O."/>
            <person name="Guillou S."/>
            <person name="Cros-Aarteil S."/>
            <person name="Calhoun S."/>
            <person name="Haridas S."/>
            <person name="Kuo A."/>
            <person name="Mondo S."/>
            <person name="Pangilinan J."/>
            <person name="Riley R."/>
            <person name="LaButti K."/>
            <person name="Andreopoulos B."/>
            <person name="Lipzen A."/>
            <person name="Chen C."/>
            <person name="Yan M."/>
            <person name="Daum C."/>
            <person name="Ng V."/>
            <person name="Clum A."/>
            <person name="Steindorff A."/>
            <person name="Ohm R.A."/>
            <person name="Martin F."/>
            <person name="Silar P."/>
            <person name="Natvig D.O."/>
            <person name="Lalanne C."/>
            <person name="Gautier V."/>
            <person name="Ament-Velasquez S.L."/>
            <person name="Kruys A."/>
            <person name="Hutchinson M.I."/>
            <person name="Powell A.J."/>
            <person name="Barry K."/>
            <person name="Miller A.N."/>
            <person name="Grigoriev I.V."/>
            <person name="Debuchy R."/>
            <person name="Gladieux P."/>
            <person name="Hiltunen Thoren M."/>
            <person name="Johannesson H."/>
        </authorList>
    </citation>
    <scope>NUCLEOTIDE SEQUENCE</scope>
    <source>
        <strain evidence="1">PSN309</strain>
    </source>
</reference>
<dbReference type="AlphaFoldDB" id="A0AAN7AED9"/>
<comment type="caution">
    <text evidence="1">The sequence shown here is derived from an EMBL/GenBank/DDBJ whole genome shotgun (WGS) entry which is preliminary data.</text>
</comment>
<dbReference type="EMBL" id="MU864504">
    <property type="protein sequence ID" value="KAK4184133.1"/>
    <property type="molecule type" value="Genomic_DNA"/>
</dbReference>
<proteinExistence type="predicted"/>
<feature type="non-terminal residue" evidence="1">
    <location>
        <position position="143"/>
    </location>
</feature>
<dbReference type="Proteomes" id="UP001302126">
    <property type="component" value="Unassembled WGS sequence"/>
</dbReference>
<keyword evidence="2" id="KW-1185">Reference proteome</keyword>
<reference evidence="1" key="2">
    <citation type="submission" date="2023-05" db="EMBL/GenBank/DDBJ databases">
        <authorList>
            <consortium name="Lawrence Berkeley National Laboratory"/>
            <person name="Steindorff A."/>
            <person name="Hensen N."/>
            <person name="Bonometti L."/>
            <person name="Westerberg I."/>
            <person name="Brannstrom I.O."/>
            <person name="Guillou S."/>
            <person name="Cros-Aarteil S."/>
            <person name="Calhoun S."/>
            <person name="Haridas S."/>
            <person name="Kuo A."/>
            <person name="Mondo S."/>
            <person name="Pangilinan J."/>
            <person name="Riley R."/>
            <person name="Labutti K."/>
            <person name="Andreopoulos B."/>
            <person name="Lipzen A."/>
            <person name="Chen C."/>
            <person name="Yanf M."/>
            <person name="Daum C."/>
            <person name="Ng V."/>
            <person name="Clum A."/>
            <person name="Ohm R."/>
            <person name="Martin F."/>
            <person name="Silar P."/>
            <person name="Natvig D."/>
            <person name="Lalanne C."/>
            <person name="Gautier V."/>
            <person name="Ament-Velasquez S.L."/>
            <person name="Kruys A."/>
            <person name="Hutchinson M.I."/>
            <person name="Powell A.J."/>
            <person name="Barry K."/>
            <person name="Miller A.N."/>
            <person name="Grigoriev I.V."/>
            <person name="Debuchy R."/>
            <person name="Gladieux P."/>
            <person name="Thoren M.H."/>
            <person name="Johannesson H."/>
        </authorList>
    </citation>
    <scope>NUCLEOTIDE SEQUENCE</scope>
    <source>
        <strain evidence="1">PSN309</strain>
    </source>
</reference>
<organism evidence="1 2">
    <name type="scientific">Podospora australis</name>
    <dbReference type="NCBI Taxonomy" id="1536484"/>
    <lineage>
        <taxon>Eukaryota</taxon>
        <taxon>Fungi</taxon>
        <taxon>Dikarya</taxon>
        <taxon>Ascomycota</taxon>
        <taxon>Pezizomycotina</taxon>
        <taxon>Sordariomycetes</taxon>
        <taxon>Sordariomycetidae</taxon>
        <taxon>Sordariales</taxon>
        <taxon>Podosporaceae</taxon>
        <taxon>Podospora</taxon>
    </lineage>
</organism>
<gene>
    <name evidence="1" type="ORF">QBC35DRAFT_506629</name>
</gene>
<protein>
    <submittedName>
        <fullName evidence="1">Uncharacterized protein</fullName>
    </submittedName>
</protein>
<accession>A0AAN7AED9</accession>
<name>A0AAN7AED9_9PEZI</name>
<sequence length="143" mass="16165">MDIDDPATSLCDTQTVYPDNPTSLLFPKLVRHKSLESFALSCDQLWHKWIILLSRTAIPSESSRHDDCIQRAFRFLDDIIHSYRGTIQALAYLRLIDVFDNLKSIVRRERKNGLLSTCKRGNGDDSIAIDICGLALEGSLARS</sequence>
<evidence type="ECO:0000313" key="1">
    <source>
        <dbReference type="EMBL" id="KAK4184133.1"/>
    </source>
</evidence>